<proteinExistence type="predicted"/>
<accession>A0A5D3FB25</accession>
<feature type="compositionally biased region" description="Basic and acidic residues" evidence="1">
    <location>
        <begin position="363"/>
        <end position="377"/>
    </location>
</feature>
<feature type="compositionally biased region" description="Basic and acidic residues" evidence="1">
    <location>
        <begin position="215"/>
        <end position="237"/>
    </location>
</feature>
<dbReference type="Proteomes" id="UP000323505">
    <property type="component" value="Unassembled WGS sequence"/>
</dbReference>
<feature type="compositionally biased region" description="Acidic residues" evidence="1">
    <location>
        <begin position="421"/>
        <end position="441"/>
    </location>
</feature>
<keyword evidence="4" id="KW-1185">Reference proteome</keyword>
<feature type="domain" description="DUF3071" evidence="2">
    <location>
        <begin position="1"/>
        <end position="170"/>
    </location>
</feature>
<name>A0A5D3FB25_9ACTN</name>
<dbReference type="NCBIfam" id="NF040712">
    <property type="entry name" value="SepH"/>
    <property type="match status" value="1"/>
</dbReference>
<feature type="compositionally biased region" description="Basic residues" evidence="1">
    <location>
        <begin position="533"/>
        <end position="543"/>
    </location>
</feature>
<feature type="compositionally biased region" description="Acidic residues" evidence="1">
    <location>
        <begin position="397"/>
        <end position="413"/>
    </location>
</feature>
<dbReference type="InterPro" id="IPR047682">
    <property type="entry name" value="SepH-like"/>
</dbReference>
<feature type="compositionally biased region" description="Low complexity" evidence="1">
    <location>
        <begin position="242"/>
        <end position="268"/>
    </location>
</feature>
<gene>
    <name evidence="3" type="ORF">FXF68_28615</name>
</gene>
<dbReference type="RefSeq" id="WP_148764493.1">
    <property type="nucleotide sequence ID" value="NZ_VSRQ01000006.1"/>
</dbReference>
<comment type="caution">
    <text evidence="3">The sequence shown here is derived from an EMBL/GenBank/DDBJ whole genome shotgun (WGS) entry which is preliminary data.</text>
</comment>
<sequence>MQELRLVAVSEDGTYLVLATAGRGTRFTLPVDDRLRAAVRGHFSRLGQFEIEVESPLRPKEIQARIRSGETAEEIAESAGIPVERVRWFEGPVLQEREYMAQQAQRVAVRRPGESAPGPPLGETVEERLGRGGVDLEEAEWDSWKCEDNTWRVRLSFFDNGRPHAAEWTFDPRRRHVSPLDEVAARLTAVEWDDEALSDTVTPLVPRRPAMKVVSNDRDRDLDRDLDLDRGRERDPAPRGLPAEFPAEVPAEPAQARPAARPAPSGRPEPLRAAEPREYAIERGRMVEPRPSVREPGEAAALHEAARPREADERAEPAARPSAAPAPAPLRPRVAEEPATPPEAVREAVREAAPPDDEPAAETDERPEAVADERADATEQATEEPETDEAEQHAEPVAEETSDTGEADESSGADEERPADEPEPEPEPEAVAEPEEADVAEPEPAAAKAPEAEPVAARPEPAPEPEREQDEPAPEKKPAAAQRPAQRQPARAPAKKKPAARPAMPAAQDKPATGSPAAAAAASGGDSAAAQRPARRRKAKGKRASVPSWDEIMFGARRPD</sequence>
<feature type="compositionally biased region" description="Low complexity" evidence="1">
    <location>
        <begin position="442"/>
        <end position="459"/>
    </location>
</feature>
<evidence type="ECO:0000313" key="3">
    <source>
        <dbReference type="EMBL" id="TYK46157.1"/>
    </source>
</evidence>
<feature type="compositionally biased region" description="Low complexity" evidence="1">
    <location>
        <begin position="479"/>
        <end position="492"/>
    </location>
</feature>
<organism evidence="3 4">
    <name type="scientific">Actinomadura decatromicini</name>
    <dbReference type="NCBI Taxonomy" id="2604572"/>
    <lineage>
        <taxon>Bacteria</taxon>
        <taxon>Bacillati</taxon>
        <taxon>Actinomycetota</taxon>
        <taxon>Actinomycetes</taxon>
        <taxon>Streptosporangiales</taxon>
        <taxon>Thermomonosporaceae</taxon>
        <taxon>Actinomadura</taxon>
    </lineage>
</organism>
<reference evidence="3 4" key="1">
    <citation type="submission" date="2019-08" db="EMBL/GenBank/DDBJ databases">
        <title>Actinomadura sp. nov. CYP1-5 isolated from mountain soil.</title>
        <authorList>
            <person name="Songsumanus A."/>
            <person name="Kuncharoen N."/>
            <person name="Kudo T."/>
            <person name="Yuki M."/>
            <person name="Igarashi Y."/>
            <person name="Tanasupawat S."/>
        </authorList>
    </citation>
    <scope>NUCLEOTIDE SEQUENCE [LARGE SCALE GENOMIC DNA]</scope>
    <source>
        <strain evidence="3 4">CYP1-5</strain>
    </source>
</reference>
<protein>
    <submittedName>
        <fullName evidence="3">DUF3071 domain-containing protein</fullName>
    </submittedName>
</protein>
<evidence type="ECO:0000256" key="1">
    <source>
        <dbReference type="SAM" id="MobiDB-lite"/>
    </source>
</evidence>
<dbReference type="EMBL" id="VSRQ01000006">
    <property type="protein sequence ID" value="TYK46157.1"/>
    <property type="molecule type" value="Genomic_DNA"/>
</dbReference>
<dbReference type="InterPro" id="IPR021421">
    <property type="entry name" value="DUF3071"/>
</dbReference>
<evidence type="ECO:0000259" key="2">
    <source>
        <dbReference type="Pfam" id="PF11268"/>
    </source>
</evidence>
<dbReference type="Pfam" id="PF11268">
    <property type="entry name" value="DUF3071"/>
    <property type="match status" value="1"/>
</dbReference>
<dbReference type="AlphaFoldDB" id="A0A5D3FB25"/>
<feature type="compositionally biased region" description="Basic and acidic residues" evidence="1">
    <location>
        <begin position="269"/>
        <end position="297"/>
    </location>
</feature>
<evidence type="ECO:0000313" key="4">
    <source>
        <dbReference type="Proteomes" id="UP000323505"/>
    </source>
</evidence>
<feature type="region of interest" description="Disordered" evidence="1">
    <location>
        <begin position="208"/>
        <end position="560"/>
    </location>
</feature>
<feature type="compositionally biased region" description="Low complexity" evidence="1">
    <location>
        <begin position="500"/>
        <end position="532"/>
    </location>
</feature>
<feature type="compositionally biased region" description="Basic and acidic residues" evidence="1">
    <location>
        <begin position="304"/>
        <end position="317"/>
    </location>
</feature>